<dbReference type="Proteomes" id="UP001296943">
    <property type="component" value="Unassembled WGS sequence"/>
</dbReference>
<proteinExistence type="inferred from homology"/>
<dbReference type="GO" id="GO:0004617">
    <property type="term" value="F:phosphoglycerate dehydrogenase activity"/>
    <property type="evidence" value="ECO:0007669"/>
    <property type="project" value="UniProtKB-EC"/>
</dbReference>
<dbReference type="PANTHER" id="PTHR42789">
    <property type="entry name" value="D-ISOMER SPECIFIC 2-HYDROXYACID DEHYDROGENASE FAMILY PROTEIN (AFU_ORTHOLOGUE AFUA_6G10090)"/>
    <property type="match status" value="1"/>
</dbReference>
<evidence type="ECO:0000256" key="4">
    <source>
        <dbReference type="ARBA" id="ARBA00023027"/>
    </source>
</evidence>
<dbReference type="InterPro" id="IPR006139">
    <property type="entry name" value="D-isomer_2_OHA_DH_cat_dom"/>
</dbReference>
<evidence type="ECO:0000259" key="7">
    <source>
        <dbReference type="Pfam" id="PF02826"/>
    </source>
</evidence>
<protein>
    <submittedName>
        <fullName evidence="8">D-3-phosphoglycerate dehydrogenase</fullName>
        <ecNumber evidence="8">1.1.1.95</ecNumber>
    </submittedName>
</protein>
<keyword evidence="9" id="KW-1185">Reference proteome</keyword>
<keyword evidence="3 5" id="KW-0560">Oxidoreductase</keyword>
<name>A0ABS2MVN8_9BACI</name>
<dbReference type="PROSITE" id="PS00065">
    <property type="entry name" value="D_2_HYDROXYACID_DH_1"/>
    <property type="match status" value="1"/>
</dbReference>
<evidence type="ECO:0000256" key="2">
    <source>
        <dbReference type="ARBA" id="ARBA00022605"/>
    </source>
</evidence>
<organism evidence="8 9">
    <name type="scientific">Aquibacillus albus</name>
    <dbReference type="NCBI Taxonomy" id="1168171"/>
    <lineage>
        <taxon>Bacteria</taxon>
        <taxon>Bacillati</taxon>
        <taxon>Bacillota</taxon>
        <taxon>Bacilli</taxon>
        <taxon>Bacillales</taxon>
        <taxon>Bacillaceae</taxon>
        <taxon>Aquibacillus</taxon>
    </lineage>
</organism>
<evidence type="ECO:0000256" key="3">
    <source>
        <dbReference type="ARBA" id="ARBA00023002"/>
    </source>
</evidence>
<evidence type="ECO:0000259" key="6">
    <source>
        <dbReference type="Pfam" id="PF00389"/>
    </source>
</evidence>
<feature type="domain" description="D-isomer specific 2-hydroxyacid dehydrogenase catalytic" evidence="6">
    <location>
        <begin position="26"/>
        <end position="307"/>
    </location>
</feature>
<dbReference type="Pfam" id="PF02826">
    <property type="entry name" value="2-Hacid_dh_C"/>
    <property type="match status" value="1"/>
</dbReference>
<dbReference type="PROSITE" id="PS00671">
    <property type="entry name" value="D_2_HYDROXYACID_DH_3"/>
    <property type="match status" value="1"/>
</dbReference>
<dbReference type="InterPro" id="IPR029752">
    <property type="entry name" value="D-isomer_DH_CS1"/>
</dbReference>
<dbReference type="SUPFAM" id="SSF52283">
    <property type="entry name" value="Formate/glycerate dehydrogenase catalytic domain-like"/>
    <property type="match status" value="1"/>
</dbReference>
<dbReference type="Gene3D" id="3.40.50.720">
    <property type="entry name" value="NAD(P)-binding Rossmann-like Domain"/>
    <property type="match status" value="2"/>
</dbReference>
<keyword evidence="2" id="KW-0028">Amino-acid biosynthesis</keyword>
<comment type="caution">
    <text evidence="8">The sequence shown here is derived from an EMBL/GenBank/DDBJ whole genome shotgun (WGS) entry which is preliminary data.</text>
</comment>
<comment type="similarity">
    <text evidence="1 5">Belongs to the D-isomer specific 2-hydroxyacid dehydrogenase family.</text>
</comment>
<sequence>MPKVLITPRSYGMFNKEIYSMWEKENYEVIREIGPLDRERMMELMEDVDALIVGTDELTEDILKAANKLKIISKYGVGIDNIPKDFAEEKGIKVLNTPGVNTEAVADYTFSLLLSVARHVPQSHEKLLHGQWAKSVGTEVYGKTIGILGFGAIGRAVAKRARGFDMDILAYDLFPNYELAEEMDVKISEFDTIIEQSDILSVHLPLVEETKNLLNYPMFKRMKKNSIIVNTARGGIINEADLAKALKEELIFGAGMDVFSTEPLTESPLFECENAILTPHNAAASSEAITRMTVQATQNVLEFFTEKQESV</sequence>
<dbReference type="InterPro" id="IPR006140">
    <property type="entry name" value="D-isomer_DH_NAD-bd"/>
</dbReference>
<gene>
    <name evidence="8" type="ORF">JOC48_000444</name>
</gene>
<dbReference type="PROSITE" id="PS00670">
    <property type="entry name" value="D_2_HYDROXYACID_DH_2"/>
    <property type="match status" value="1"/>
</dbReference>
<dbReference type="EC" id="1.1.1.95" evidence="8"/>
<dbReference type="CDD" id="cd12172">
    <property type="entry name" value="PGDH_like_2"/>
    <property type="match status" value="1"/>
</dbReference>
<accession>A0ABS2MVN8</accession>
<feature type="domain" description="D-isomer specific 2-hydroxyacid dehydrogenase NAD-binding" evidence="7">
    <location>
        <begin position="110"/>
        <end position="282"/>
    </location>
</feature>
<evidence type="ECO:0000313" key="9">
    <source>
        <dbReference type="Proteomes" id="UP001296943"/>
    </source>
</evidence>
<evidence type="ECO:0000313" key="8">
    <source>
        <dbReference type="EMBL" id="MBM7569966.1"/>
    </source>
</evidence>
<dbReference type="EMBL" id="JAFBDR010000002">
    <property type="protein sequence ID" value="MBM7569966.1"/>
    <property type="molecule type" value="Genomic_DNA"/>
</dbReference>
<reference evidence="8 9" key="1">
    <citation type="submission" date="2021-01" db="EMBL/GenBank/DDBJ databases">
        <title>Genomic Encyclopedia of Type Strains, Phase IV (KMG-IV): sequencing the most valuable type-strain genomes for metagenomic binning, comparative biology and taxonomic classification.</title>
        <authorList>
            <person name="Goeker M."/>
        </authorList>
    </citation>
    <scope>NUCLEOTIDE SEQUENCE [LARGE SCALE GENOMIC DNA]</scope>
    <source>
        <strain evidence="8 9">DSM 23711</strain>
    </source>
</reference>
<dbReference type="Pfam" id="PF00389">
    <property type="entry name" value="2-Hacid_dh"/>
    <property type="match status" value="1"/>
</dbReference>
<dbReference type="SUPFAM" id="SSF51735">
    <property type="entry name" value="NAD(P)-binding Rossmann-fold domains"/>
    <property type="match status" value="1"/>
</dbReference>
<evidence type="ECO:0000256" key="5">
    <source>
        <dbReference type="RuleBase" id="RU003719"/>
    </source>
</evidence>
<dbReference type="PANTHER" id="PTHR42789:SF1">
    <property type="entry name" value="D-ISOMER SPECIFIC 2-HYDROXYACID DEHYDROGENASE FAMILY PROTEIN (AFU_ORTHOLOGUE AFUA_6G10090)"/>
    <property type="match status" value="1"/>
</dbReference>
<dbReference type="RefSeq" id="WP_204497417.1">
    <property type="nucleotide sequence ID" value="NZ_JAFBDR010000002.1"/>
</dbReference>
<evidence type="ECO:0000256" key="1">
    <source>
        <dbReference type="ARBA" id="ARBA00005854"/>
    </source>
</evidence>
<keyword evidence="4" id="KW-0520">NAD</keyword>
<dbReference type="InterPro" id="IPR029753">
    <property type="entry name" value="D-isomer_DH_CS"/>
</dbReference>
<dbReference type="InterPro" id="IPR036291">
    <property type="entry name" value="NAD(P)-bd_dom_sf"/>
</dbReference>
<dbReference type="InterPro" id="IPR050857">
    <property type="entry name" value="D-2-hydroxyacid_DH"/>
</dbReference>